<evidence type="ECO:0000313" key="2">
    <source>
        <dbReference type="Proteomes" id="UP000016933"/>
    </source>
</evidence>
<dbReference type="HOGENOM" id="CLU_2333592_0_0_1"/>
<dbReference type="EMBL" id="KB446548">
    <property type="protein sequence ID" value="EME38170.1"/>
    <property type="molecule type" value="Genomic_DNA"/>
</dbReference>
<keyword evidence="2" id="KW-1185">Reference proteome</keyword>
<dbReference type="OrthoDB" id="3628122at2759"/>
<evidence type="ECO:0000313" key="1">
    <source>
        <dbReference type="EMBL" id="EME38170.1"/>
    </source>
</evidence>
<organism evidence="1 2">
    <name type="scientific">Dothistroma septosporum (strain NZE10 / CBS 128990)</name>
    <name type="common">Red band needle blight fungus</name>
    <name type="synonym">Mycosphaerella pini</name>
    <dbReference type="NCBI Taxonomy" id="675120"/>
    <lineage>
        <taxon>Eukaryota</taxon>
        <taxon>Fungi</taxon>
        <taxon>Dikarya</taxon>
        <taxon>Ascomycota</taxon>
        <taxon>Pezizomycotina</taxon>
        <taxon>Dothideomycetes</taxon>
        <taxon>Dothideomycetidae</taxon>
        <taxon>Mycosphaerellales</taxon>
        <taxon>Mycosphaerellaceae</taxon>
        <taxon>Dothistroma</taxon>
    </lineage>
</organism>
<dbReference type="Proteomes" id="UP000016933">
    <property type="component" value="Unassembled WGS sequence"/>
</dbReference>
<proteinExistence type="predicted"/>
<gene>
    <name evidence="1" type="ORF">DOTSEDRAFT_75985</name>
</gene>
<name>M2YI40_DOTSN</name>
<dbReference type="AlphaFoldDB" id="M2YI40"/>
<reference evidence="2" key="1">
    <citation type="journal article" date="2012" name="PLoS Genet.">
        <title>The genomes of the fungal plant pathogens Cladosporium fulvum and Dothistroma septosporum reveal adaptation to different hosts and lifestyles but also signatures of common ancestry.</title>
        <authorList>
            <person name="de Wit P.J.G.M."/>
            <person name="van der Burgt A."/>
            <person name="Oekmen B."/>
            <person name="Stergiopoulos I."/>
            <person name="Abd-Elsalam K.A."/>
            <person name="Aerts A.L."/>
            <person name="Bahkali A.H."/>
            <person name="Beenen H.G."/>
            <person name="Chettri P."/>
            <person name="Cox M.P."/>
            <person name="Datema E."/>
            <person name="de Vries R.P."/>
            <person name="Dhillon B."/>
            <person name="Ganley A.R."/>
            <person name="Griffiths S.A."/>
            <person name="Guo Y."/>
            <person name="Hamelin R.C."/>
            <person name="Henrissat B."/>
            <person name="Kabir M.S."/>
            <person name="Jashni M.K."/>
            <person name="Kema G."/>
            <person name="Klaubauf S."/>
            <person name="Lapidus A."/>
            <person name="Levasseur A."/>
            <person name="Lindquist E."/>
            <person name="Mehrabi R."/>
            <person name="Ohm R.A."/>
            <person name="Owen T.J."/>
            <person name="Salamov A."/>
            <person name="Schwelm A."/>
            <person name="Schijlen E."/>
            <person name="Sun H."/>
            <person name="van den Burg H.A."/>
            <person name="van Ham R.C.H.J."/>
            <person name="Zhang S."/>
            <person name="Goodwin S.B."/>
            <person name="Grigoriev I.V."/>
            <person name="Collemare J."/>
            <person name="Bradshaw R.E."/>
        </authorList>
    </citation>
    <scope>NUCLEOTIDE SEQUENCE [LARGE SCALE GENOMIC DNA]</scope>
    <source>
        <strain evidence="2">NZE10 / CBS 128990</strain>
    </source>
</reference>
<dbReference type="OMA" id="CILAFQW"/>
<sequence length="98" mass="10953">MTQTSLDGNSHVSLDQWLDTWKRFAKKNPKYCLKTADVSVVVNDKIGTAETLFNIEVSGVYDGLTTRVVCILAFQWMRPGRWVPVRHEGLSGADVIGL</sequence>
<protein>
    <submittedName>
        <fullName evidence="1">Uncharacterized protein</fullName>
    </submittedName>
</protein>
<accession>M2YI40</accession>
<reference evidence="1 2" key="2">
    <citation type="journal article" date="2012" name="PLoS Pathog.">
        <title>Diverse lifestyles and strategies of plant pathogenesis encoded in the genomes of eighteen Dothideomycetes fungi.</title>
        <authorList>
            <person name="Ohm R.A."/>
            <person name="Feau N."/>
            <person name="Henrissat B."/>
            <person name="Schoch C.L."/>
            <person name="Horwitz B.A."/>
            <person name="Barry K.W."/>
            <person name="Condon B.J."/>
            <person name="Copeland A.C."/>
            <person name="Dhillon B."/>
            <person name="Glaser F."/>
            <person name="Hesse C.N."/>
            <person name="Kosti I."/>
            <person name="LaButti K."/>
            <person name="Lindquist E.A."/>
            <person name="Lucas S."/>
            <person name="Salamov A.A."/>
            <person name="Bradshaw R.E."/>
            <person name="Ciuffetti L."/>
            <person name="Hamelin R.C."/>
            <person name="Kema G.H.J."/>
            <person name="Lawrence C."/>
            <person name="Scott J.A."/>
            <person name="Spatafora J.W."/>
            <person name="Turgeon B.G."/>
            <person name="de Wit P.J.G.M."/>
            <person name="Zhong S."/>
            <person name="Goodwin S.B."/>
            <person name="Grigoriev I.V."/>
        </authorList>
    </citation>
    <scope>NUCLEOTIDE SEQUENCE [LARGE SCALE GENOMIC DNA]</scope>
    <source>
        <strain evidence="2">NZE10 / CBS 128990</strain>
    </source>
</reference>